<dbReference type="NCBIfam" id="TIGR03725">
    <property type="entry name" value="T6A_YeaZ"/>
    <property type="match status" value="1"/>
</dbReference>
<dbReference type="STRING" id="717605.Theco_3012"/>
<evidence type="ECO:0000313" key="3">
    <source>
        <dbReference type="Proteomes" id="UP000010795"/>
    </source>
</evidence>
<dbReference type="HOGENOM" id="CLU_064886_0_1_9"/>
<dbReference type="Gene3D" id="3.30.420.40">
    <property type="match status" value="1"/>
</dbReference>
<dbReference type="Proteomes" id="UP000010795">
    <property type="component" value="Chromosome"/>
</dbReference>
<keyword evidence="3" id="KW-1185">Reference proteome</keyword>
<sequence length="267" mass="28062">MRRMTNIASAGLDKPVLALDTSTSALCVAVVGEGRVLADDRSIVERSHSVLAVPMVKDVLAAAGVAPDKLGGIAVGCGPGSYTGVRIAVTIAKTLAWSWGVPLVGVSSLEALALGAASGDGGPEADSAPEWIVPLMDARRGQVYTARFTSGGGWRRLAGDGIRLMRDWADELAEQAESPGEPERPRRIRFVGDPSLHLASIEQLGERLDGRVRIEVCPTVMEGRSIAELGIRRLAAGETDDPHALVPNYTQLAEAEAKLLAGRQEGV</sequence>
<dbReference type="EMBL" id="CP003255">
    <property type="protein sequence ID" value="AGA59073.1"/>
    <property type="molecule type" value="Genomic_DNA"/>
</dbReference>
<feature type="domain" description="Gcp-like" evidence="1">
    <location>
        <begin position="43"/>
        <end position="169"/>
    </location>
</feature>
<dbReference type="KEGG" id="tco:Theco_3012"/>
<gene>
    <name evidence="2" type="ordered locus">Theco_3012</name>
</gene>
<evidence type="ECO:0000313" key="2">
    <source>
        <dbReference type="EMBL" id="AGA59073.1"/>
    </source>
</evidence>
<organism evidence="2 3">
    <name type="scientific">Thermobacillus composti (strain DSM 18247 / JCM 13945 / KWC4)</name>
    <dbReference type="NCBI Taxonomy" id="717605"/>
    <lineage>
        <taxon>Bacteria</taxon>
        <taxon>Bacillati</taxon>
        <taxon>Bacillota</taxon>
        <taxon>Bacilli</taxon>
        <taxon>Bacillales</taxon>
        <taxon>Paenibacillaceae</taxon>
        <taxon>Thermobacillus</taxon>
    </lineage>
</organism>
<protein>
    <submittedName>
        <fullName evidence="2">Universal bacterial protein YeaZ</fullName>
    </submittedName>
</protein>
<dbReference type="eggNOG" id="COG1214">
    <property type="taxonomic scope" value="Bacteria"/>
</dbReference>
<dbReference type="Pfam" id="PF00814">
    <property type="entry name" value="TsaD"/>
    <property type="match status" value="1"/>
</dbReference>
<dbReference type="InterPro" id="IPR043129">
    <property type="entry name" value="ATPase_NBD"/>
</dbReference>
<dbReference type="GO" id="GO:0002949">
    <property type="term" value="P:tRNA threonylcarbamoyladenosine modification"/>
    <property type="evidence" value="ECO:0007669"/>
    <property type="project" value="InterPro"/>
</dbReference>
<reference evidence="3" key="1">
    <citation type="submission" date="2012-01" db="EMBL/GenBank/DDBJ databases">
        <title>Complete sequence of chromosome of Thermobacillus composti KWC4.</title>
        <authorList>
            <person name="Lucas S."/>
            <person name="Han J."/>
            <person name="Lapidus A."/>
            <person name="Cheng J.-F."/>
            <person name="Goodwin L."/>
            <person name="Pitluck S."/>
            <person name="Peters L."/>
            <person name="Ovchinnikova G."/>
            <person name="Teshima H."/>
            <person name="Detter J.C."/>
            <person name="Han C."/>
            <person name="Tapia R."/>
            <person name="Land M."/>
            <person name="Hauser L."/>
            <person name="Kyrpides N."/>
            <person name="Ivanova N."/>
            <person name="Pagani I."/>
            <person name="Anderson I."/>
            <person name="Woyke T."/>
        </authorList>
    </citation>
    <scope>NUCLEOTIDE SEQUENCE [LARGE SCALE GENOMIC DNA]</scope>
    <source>
        <strain evidence="3">DSM 18247 / JCM 13945 / KWC4</strain>
    </source>
</reference>
<dbReference type="InterPro" id="IPR022496">
    <property type="entry name" value="T6A_TsaB"/>
</dbReference>
<dbReference type="SUPFAM" id="SSF53067">
    <property type="entry name" value="Actin-like ATPase domain"/>
    <property type="match status" value="2"/>
</dbReference>
<dbReference type="AlphaFoldDB" id="L0EFL7"/>
<accession>L0EFL7</accession>
<name>L0EFL7_THECK</name>
<dbReference type="PANTHER" id="PTHR11735:SF11">
    <property type="entry name" value="TRNA THREONYLCARBAMOYLADENOSINE BIOSYNTHESIS PROTEIN TSAB"/>
    <property type="match status" value="1"/>
</dbReference>
<proteinExistence type="predicted"/>
<dbReference type="PANTHER" id="PTHR11735">
    <property type="entry name" value="TRNA N6-ADENOSINE THREONYLCARBAMOYLTRANSFERASE"/>
    <property type="match status" value="1"/>
</dbReference>
<dbReference type="GO" id="GO:0005829">
    <property type="term" value="C:cytosol"/>
    <property type="evidence" value="ECO:0007669"/>
    <property type="project" value="TreeGrafter"/>
</dbReference>
<dbReference type="CDD" id="cd24032">
    <property type="entry name" value="ASKHA_NBD_TsaB"/>
    <property type="match status" value="1"/>
</dbReference>
<dbReference type="InterPro" id="IPR000905">
    <property type="entry name" value="Gcp-like_dom"/>
</dbReference>
<evidence type="ECO:0000259" key="1">
    <source>
        <dbReference type="Pfam" id="PF00814"/>
    </source>
</evidence>